<dbReference type="Proteomes" id="UP000004030">
    <property type="component" value="Unassembled WGS sequence"/>
</dbReference>
<dbReference type="SUPFAM" id="SSF51395">
    <property type="entry name" value="FMN-linked oxidoreductases"/>
    <property type="match status" value="1"/>
</dbReference>
<keyword evidence="5" id="KW-1185">Reference proteome</keyword>
<dbReference type="eggNOG" id="COG1304">
    <property type="taxonomic scope" value="Bacteria"/>
</dbReference>
<accession>G6EK57</accession>
<evidence type="ECO:0000259" key="3">
    <source>
        <dbReference type="PROSITE" id="PS51349"/>
    </source>
</evidence>
<gene>
    <name evidence="4" type="ORF">NSU_4728</name>
</gene>
<dbReference type="PATRIC" id="fig|1088721.3.peg.4644"/>
<dbReference type="PANTHER" id="PTHR10578:SF143">
    <property type="entry name" value="FMN-DEPENDENT ALPHA-HYDROXY ACID DEHYDROGENASE PB1A11.03"/>
    <property type="match status" value="1"/>
</dbReference>
<sequence>MEAVNLQGMRTPPPPSPETLLFGTPLLAAAPTWTDLAWLRGLTRLPILLKGITEPADAARTIEAGMDGIIVSNHGGRTLDGVRATVELLPEIVETADGAVPVLMDGGIRRGNDILRAIALGATAVLVGRPYVHALAAAGAPGVAHVLRLLRAELELAMTLTGCATIADIDRAVLVRGA</sequence>
<protein>
    <submittedName>
        <fullName evidence="4">FMN-dependent alpha-hydroxy acid dehydrogenase</fullName>
    </submittedName>
</protein>
<feature type="domain" description="FMN hydroxy acid dehydrogenase" evidence="3">
    <location>
        <begin position="1"/>
        <end position="178"/>
    </location>
</feature>
<dbReference type="AlphaFoldDB" id="G6EK57"/>
<evidence type="ECO:0000256" key="2">
    <source>
        <dbReference type="ARBA" id="ARBA00023002"/>
    </source>
</evidence>
<dbReference type="Pfam" id="PF01070">
    <property type="entry name" value="FMN_dh"/>
    <property type="match status" value="1"/>
</dbReference>
<proteinExistence type="predicted"/>
<evidence type="ECO:0000256" key="1">
    <source>
        <dbReference type="ARBA" id="ARBA00001917"/>
    </source>
</evidence>
<keyword evidence="2" id="KW-0560">Oxidoreductase</keyword>
<dbReference type="InterPro" id="IPR000262">
    <property type="entry name" value="FMN-dep_DH"/>
</dbReference>
<dbReference type="Gene3D" id="3.20.20.70">
    <property type="entry name" value="Aldolase class I"/>
    <property type="match status" value="1"/>
</dbReference>
<comment type="caution">
    <text evidence="4">The sequence shown here is derived from an EMBL/GenBank/DDBJ whole genome shotgun (WGS) entry which is preliminary data.</text>
</comment>
<dbReference type="GO" id="GO:0016491">
    <property type="term" value="F:oxidoreductase activity"/>
    <property type="evidence" value="ECO:0007669"/>
    <property type="project" value="UniProtKB-KW"/>
</dbReference>
<dbReference type="PROSITE" id="PS51349">
    <property type="entry name" value="FMN_HYDROXY_ACID_DH_2"/>
    <property type="match status" value="1"/>
</dbReference>
<evidence type="ECO:0000313" key="5">
    <source>
        <dbReference type="Proteomes" id="UP000004030"/>
    </source>
</evidence>
<dbReference type="EMBL" id="AGFM01000087">
    <property type="protein sequence ID" value="EHJ58334.1"/>
    <property type="molecule type" value="Genomic_DNA"/>
</dbReference>
<organism evidence="4 5">
    <name type="scientific">Novosphingobium pentaromativorans US6-1</name>
    <dbReference type="NCBI Taxonomy" id="1088721"/>
    <lineage>
        <taxon>Bacteria</taxon>
        <taxon>Pseudomonadati</taxon>
        <taxon>Pseudomonadota</taxon>
        <taxon>Alphaproteobacteria</taxon>
        <taxon>Sphingomonadales</taxon>
        <taxon>Sphingomonadaceae</taxon>
        <taxon>Novosphingobium</taxon>
    </lineage>
</organism>
<name>G6EK57_9SPHN</name>
<evidence type="ECO:0000313" key="4">
    <source>
        <dbReference type="EMBL" id="EHJ58334.1"/>
    </source>
</evidence>
<dbReference type="PANTHER" id="PTHR10578">
    <property type="entry name" value="S -2-HYDROXY-ACID OXIDASE-RELATED"/>
    <property type="match status" value="1"/>
</dbReference>
<dbReference type="InterPro" id="IPR013785">
    <property type="entry name" value="Aldolase_TIM"/>
</dbReference>
<comment type="cofactor">
    <cofactor evidence="1">
        <name>FMN</name>
        <dbReference type="ChEBI" id="CHEBI:58210"/>
    </cofactor>
</comment>
<reference evidence="4 5" key="1">
    <citation type="journal article" date="2012" name="J. Bacteriol.">
        <title>Genome sequence of benzo(a)pyrene-degrading bacterium Novosphingobium pentaromativorans US6-1.</title>
        <authorList>
            <person name="Luo Y.R."/>
            <person name="Kang S.G."/>
            <person name="Kim S.J."/>
            <person name="Kim M.R."/>
            <person name="Li N."/>
            <person name="Lee J.H."/>
            <person name="Kwon K.K."/>
        </authorList>
    </citation>
    <scope>NUCLEOTIDE SEQUENCE [LARGE SCALE GENOMIC DNA]</scope>
    <source>
        <strain evidence="4 5">US6-1</strain>
    </source>
</reference>
<dbReference type="InterPro" id="IPR037396">
    <property type="entry name" value="FMN_HAD"/>
</dbReference>